<evidence type="ECO:0000256" key="7">
    <source>
        <dbReference type="ARBA" id="ARBA00022777"/>
    </source>
</evidence>
<keyword evidence="6" id="KW-0547">Nucleotide-binding</keyword>
<evidence type="ECO:0000256" key="6">
    <source>
        <dbReference type="ARBA" id="ARBA00022741"/>
    </source>
</evidence>
<dbReference type="AlphaFoldDB" id="A0A268F1K2"/>
<dbReference type="InterPro" id="IPR050736">
    <property type="entry name" value="Sensor_HK_Regulatory"/>
</dbReference>
<dbReference type="Gene3D" id="3.30.565.10">
    <property type="entry name" value="Histidine kinase-like ATPase, C-terminal domain"/>
    <property type="match status" value="1"/>
</dbReference>
<dbReference type="Proteomes" id="UP000215596">
    <property type="component" value="Unassembled WGS sequence"/>
</dbReference>
<dbReference type="Gene3D" id="1.10.287.130">
    <property type="match status" value="1"/>
</dbReference>
<evidence type="ECO:0000256" key="9">
    <source>
        <dbReference type="ARBA" id="ARBA00023012"/>
    </source>
</evidence>
<dbReference type="PROSITE" id="PS50109">
    <property type="entry name" value="HIS_KIN"/>
    <property type="match status" value="1"/>
</dbReference>
<dbReference type="CDD" id="cd00082">
    <property type="entry name" value="HisKA"/>
    <property type="match status" value="1"/>
</dbReference>
<evidence type="ECO:0000313" key="14">
    <source>
        <dbReference type="Proteomes" id="UP000215596"/>
    </source>
</evidence>
<dbReference type="EMBL" id="NPBY01000013">
    <property type="protein sequence ID" value="PAD79257.1"/>
    <property type="molecule type" value="Genomic_DNA"/>
</dbReference>
<feature type="transmembrane region" description="Helical" evidence="11">
    <location>
        <begin position="165"/>
        <end position="185"/>
    </location>
</feature>
<evidence type="ECO:0000256" key="1">
    <source>
        <dbReference type="ARBA" id="ARBA00000085"/>
    </source>
</evidence>
<keyword evidence="10 11" id="KW-0472">Membrane</keyword>
<comment type="caution">
    <text evidence="13">The sequence shown here is derived from an EMBL/GenBank/DDBJ whole genome shotgun (WGS) entry which is preliminary data.</text>
</comment>
<proteinExistence type="predicted"/>
<dbReference type="FunFam" id="1.10.287.130:FF:000001">
    <property type="entry name" value="Two-component sensor histidine kinase"/>
    <property type="match status" value="1"/>
</dbReference>
<dbReference type="SMART" id="SM00387">
    <property type="entry name" value="HATPase_c"/>
    <property type="match status" value="1"/>
</dbReference>
<gene>
    <name evidence="13" type="ORF">CHH67_04820</name>
</gene>
<sequence>MTLKGWTNKTLTIAWLLLAALLGGSFYLLSYALSDSRDAAPQSVIHQVRLAVNPLMLYLEQHHEHIGTLEVQTELNRLATQREIGLAYVELDGSVSFSSNALPPLPQDNINRFLRYDMYSGLHNNGLFQIAFPVIDESSLRQVGNAVYFLPEAQVFPAQSDYRPIVAFAAIMLVTLCLFLLLIVMKRTIHTHFISPILELRLHVEAILKGNYEQQPSYASLNEMGALYSMFDQMRTEIMYLSMQRIQQEKAQKELITNISHEIKTPITTIKAYIDSILEGVCSDTETMLEYVEIMRTHTDKMARLVEDLLLQTLQDLGQITVEPREQYSREVLHKILKPIGHYVRTNELTYIGPQEIPNVLIYIDAIRIEQVISNLVSNALKHTPPSGSIRIDVQLEAGMLKVIIADTGSGIRPQDMPFVFERYFRGNPGSAPQRGTGLGLSICKTIIEAHGGTISFTSKHGEGTTFYFTLPLC</sequence>
<name>A0A268F1K2_9BACL</name>
<evidence type="ECO:0000256" key="2">
    <source>
        <dbReference type="ARBA" id="ARBA00004651"/>
    </source>
</evidence>
<keyword evidence="11" id="KW-1133">Transmembrane helix</keyword>
<evidence type="ECO:0000256" key="5">
    <source>
        <dbReference type="ARBA" id="ARBA00022679"/>
    </source>
</evidence>
<dbReference type="EC" id="2.7.13.3" evidence="3"/>
<keyword evidence="11" id="KW-0812">Transmembrane</keyword>
<evidence type="ECO:0000256" key="3">
    <source>
        <dbReference type="ARBA" id="ARBA00012438"/>
    </source>
</evidence>
<accession>A0A268F1K2</accession>
<dbReference type="PANTHER" id="PTHR43711">
    <property type="entry name" value="TWO-COMPONENT HISTIDINE KINASE"/>
    <property type="match status" value="1"/>
</dbReference>
<keyword evidence="8" id="KW-0067">ATP-binding</keyword>
<dbReference type="OrthoDB" id="335833at2"/>
<evidence type="ECO:0000256" key="4">
    <source>
        <dbReference type="ARBA" id="ARBA00022553"/>
    </source>
</evidence>
<dbReference type="GO" id="GO:0000155">
    <property type="term" value="F:phosphorelay sensor kinase activity"/>
    <property type="evidence" value="ECO:0007669"/>
    <property type="project" value="InterPro"/>
</dbReference>
<dbReference type="PRINTS" id="PR00344">
    <property type="entry name" value="BCTRLSENSOR"/>
</dbReference>
<dbReference type="InterPro" id="IPR003661">
    <property type="entry name" value="HisK_dim/P_dom"/>
</dbReference>
<dbReference type="SUPFAM" id="SSF55874">
    <property type="entry name" value="ATPase domain of HSP90 chaperone/DNA topoisomerase II/histidine kinase"/>
    <property type="match status" value="1"/>
</dbReference>
<keyword evidence="5" id="KW-0808">Transferase</keyword>
<dbReference type="GO" id="GO:0005886">
    <property type="term" value="C:plasma membrane"/>
    <property type="evidence" value="ECO:0007669"/>
    <property type="project" value="UniProtKB-SubCell"/>
</dbReference>
<dbReference type="Gene3D" id="6.10.340.10">
    <property type="match status" value="1"/>
</dbReference>
<protein>
    <recommendedName>
        <fullName evidence="3">histidine kinase</fullName>
        <ecNumber evidence="3">2.7.13.3</ecNumber>
    </recommendedName>
</protein>
<comment type="catalytic activity">
    <reaction evidence="1">
        <text>ATP + protein L-histidine = ADP + protein N-phospho-L-histidine.</text>
        <dbReference type="EC" id="2.7.13.3"/>
    </reaction>
</comment>
<dbReference type="Pfam" id="PF02518">
    <property type="entry name" value="HATPase_c"/>
    <property type="match status" value="1"/>
</dbReference>
<evidence type="ECO:0000259" key="12">
    <source>
        <dbReference type="PROSITE" id="PS50109"/>
    </source>
</evidence>
<dbReference type="CDD" id="cd00075">
    <property type="entry name" value="HATPase"/>
    <property type="match status" value="1"/>
</dbReference>
<keyword evidence="4" id="KW-0597">Phosphoprotein</keyword>
<dbReference type="InterPro" id="IPR036890">
    <property type="entry name" value="HATPase_C_sf"/>
</dbReference>
<organism evidence="13 14">
    <name type="scientific">Paenibacillus campinasensis</name>
    <dbReference type="NCBI Taxonomy" id="66347"/>
    <lineage>
        <taxon>Bacteria</taxon>
        <taxon>Bacillati</taxon>
        <taxon>Bacillota</taxon>
        <taxon>Bacilli</taxon>
        <taxon>Bacillales</taxon>
        <taxon>Paenibacillaceae</taxon>
        <taxon>Paenibacillus</taxon>
    </lineage>
</organism>
<dbReference type="SUPFAM" id="SSF47384">
    <property type="entry name" value="Homodimeric domain of signal transducing histidine kinase"/>
    <property type="match status" value="1"/>
</dbReference>
<evidence type="ECO:0000313" key="13">
    <source>
        <dbReference type="EMBL" id="PAD79257.1"/>
    </source>
</evidence>
<dbReference type="RefSeq" id="WP_095263853.1">
    <property type="nucleotide sequence ID" value="NZ_NPBY01000013.1"/>
</dbReference>
<feature type="domain" description="Histidine kinase" evidence="12">
    <location>
        <begin position="258"/>
        <end position="474"/>
    </location>
</feature>
<dbReference type="PANTHER" id="PTHR43711:SF1">
    <property type="entry name" value="HISTIDINE KINASE 1"/>
    <property type="match status" value="1"/>
</dbReference>
<dbReference type="FunFam" id="3.30.565.10:FF:000006">
    <property type="entry name" value="Sensor histidine kinase WalK"/>
    <property type="match status" value="1"/>
</dbReference>
<dbReference type="InterPro" id="IPR004358">
    <property type="entry name" value="Sig_transdc_His_kin-like_C"/>
</dbReference>
<comment type="subcellular location">
    <subcellularLocation>
        <location evidence="2">Cell membrane</location>
        <topology evidence="2">Multi-pass membrane protein</topology>
    </subcellularLocation>
</comment>
<dbReference type="Pfam" id="PF00512">
    <property type="entry name" value="HisKA"/>
    <property type="match status" value="1"/>
</dbReference>
<evidence type="ECO:0000256" key="10">
    <source>
        <dbReference type="ARBA" id="ARBA00023136"/>
    </source>
</evidence>
<keyword evidence="7 13" id="KW-0418">Kinase</keyword>
<dbReference type="InterPro" id="IPR003594">
    <property type="entry name" value="HATPase_dom"/>
</dbReference>
<dbReference type="InterPro" id="IPR005467">
    <property type="entry name" value="His_kinase_dom"/>
</dbReference>
<evidence type="ECO:0000256" key="11">
    <source>
        <dbReference type="SAM" id="Phobius"/>
    </source>
</evidence>
<dbReference type="SMART" id="SM00388">
    <property type="entry name" value="HisKA"/>
    <property type="match status" value="1"/>
</dbReference>
<evidence type="ECO:0000256" key="8">
    <source>
        <dbReference type="ARBA" id="ARBA00022840"/>
    </source>
</evidence>
<dbReference type="InterPro" id="IPR036097">
    <property type="entry name" value="HisK_dim/P_sf"/>
</dbReference>
<keyword evidence="9" id="KW-0902">Two-component regulatory system</keyword>
<dbReference type="CDD" id="cd06225">
    <property type="entry name" value="HAMP"/>
    <property type="match status" value="1"/>
</dbReference>
<reference evidence="13 14" key="1">
    <citation type="submission" date="2017-07" db="EMBL/GenBank/DDBJ databases">
        <title>Isolation and whole genome analysis of endospore-forming bacteria from heroin.</title>
        <authorList>
            <person name="Kalinowski J."/>
            <person name="Ahrens B."/>
            <person name="Al-Dilaimi A."/>
            <person name="Winkler A."/>
            <person name="Wibberg D."/>
            <person name="Schleenbecker U."/>
            <person name="Ruckert C."/>
            <person name="Wolfel R."/>
            <person name="Grass G."/>
        </authorList>
    </citation>
    <scope>NUCLEOTIDE SEQUENCE [LARGE SCALE GENOMIC DNA]</scope>
    <source>
        <strain evidence="13 14">7537-G1</strain>
    </source>
</reference>
<dbReference type="GO" id="GO:0005524">
    <property type="term" value="F:ATP binding"/>
    <property type="evidence" value="ECO:0007669"/>
    <property type="project" value="UniProtKB-KW"/>
</dbReference>